<protein>
    <submittedName>
        <fullName evidence="2">Uncharacterized protein</fullName>
    </submittedName>
</protein>
<dbReference type="Proteomes" id="UP000244005">
    <property type="component" value="Unassembled WGS sequence"/>
</dbReference>
<dbReference type="EMBL" id="KZ772734">
    <property type="protein sequence ID" value="PTQ36711.1"/>
    <property type="molecule type" value="Genomic_DNA"/>
</dbReference>
<dbReference type="AlphaFoldDB" id="A0A2R6WS78"/>
<evidence type="ECO:0000313" key="3">
    <source>
        <dbReference type="Proteomes" id="UP000244005"/>
    </source>
</evidence>
<name>A0A2R6WS78_MARPO</name>
<accession>A0A2R6WS78</accession>
<sequence length="89" mass="9627">MKREAAERPNLLGCDEINTSDRGLAHPSLHVGAPECPDVQERKSPSGLPASIIRPSPASSLSLLRSQASLLKAIRVWIGKPDVPCNKKY</sequence>
<evidence type="ECO:0000256" key="1">
    <source>
        <dbReference type="SAM" id="MobiDB-lite"/>
    </source>
</evidence>
<organism evidence="2 3">
    <name type="scientific">Marchantia polymorpha</name>
    <name type="common">Common liverwort</name>
    <name type="synonym">Marchantia aquatica</name>
    <dbReference type="NCBI Taxonomy" id="3197"/>
    <lineage>
        <taxon>Eukaryota</taxon>
        <taxon>Viridiplantae</taxon>
        <taxon>Streptophyta</taxon>
        <taxon>Embryophyta</taxon>
        <taxon>Marchantiophyta</taxon>
        <taxon>Marchantiopsida</taxon>
        <taxon>Marchantiidae</taxon>
        <taxon>Marchantiales</taxon>
        <taxon>Marchantiaceae</taxon>
        <taxon>Marchantia</taxon>
    </lineage>
</organism>
<evidence type="ECO:0000313" key="2">
    <source>
        <dbReference type="EMBL" id="PTQ36711.1"/>
    </source>
</evidence>
<gene>
    <name evidence="2" type="ORF">MARPO_0062s0121</name>
</gene>
<reference evidence="3" key="1">
    <citation type="journal article" date="2017" name="Cell">
        <title>Insights into land plant evolution garnered from the Marchantia polymorpha genome.</title>
        <authorList>
            <person name="Bowman J.L."/>
            <person name="Kohchi T."/>
            <person name="Yamato K.T."/>
            <person name="Jenkins J."/>
            <person name="Shu S."/>
            <person name="Ishizaki K."/>
            <person name="Yamaoka S."/>
            <person name="Nishihama R."/>
            <person name="Nakamura Y."/>
            <person name="Berger F."/>
            <person name="Adam C."/>
            <person name="Aki S.S."/>
            <person name="Althoff F."/>
            <person name="Araki T."/>
            <person name="Arteaga-Vazquez M.A."/>
            <person name="Balasubrmanian S."/>
            <person name="Barry K."/>
            <person name="Bauer D."/>
            <person name="Boehm C.R."/>
            <person name="Briginshaw L."/>
            <person name="Caballero-Perez J."/>
            <person name="Catarino B."/>
            <person name="Chen F."/>
            <person name="Chiyoda S."/>
            <person name="Chovatia M."/>
            <person name="Davies K.M."/>
            <person name="Delmans M."/>
            <person name="Demura T."/>
            <person name="Dierschke T."/>
            <person name="Dolan L."/>
            <person name="Dorantes-Acosta A.E."/>
            <person name="Eklund D.M."/>
            <person name="Florent S.N."/>
            <person name="Flores-Sandoval E."/>
            <person name="Fujiyama A."/>
            <person name="Fukuzawa H."/>
            <person name="Galik B."/>
            <person name="Grimanelli D."/>
            <person name="Grimwood J."/>
            <person name="Grossniklaus U."/>
            <person name="Hamada T."/>
            <person name="Haseloff J."/>
            <person name="Hetherington A.J."/>
            <person name="Higo A."/>
            <person name="Hirakawa Y."/>
            <person name="Hundley H.N."/>
            <person name="Ikeda Y."/>
            <person name="Inoue K."/>
            <person name="Inoue S.I."/>
            <person name="Ishida S."/>
            <person name="Jia Q."/>
            <person name="Kakita M."/>
            <person name="Kanazawa T."/>
            <person name="Kawai Y."/>
            <person name="Kawashima T."/>
            <person name="Kennedy M."/>
            <person name="Kinose K."/>
            <person name="Kinoshita T."/>
            <person name="Kohara Y."/>
            <person name="Koide E."/>
            <person name="Komatsu K."/>
            <person name="Kopischke S."/>
            <person name="Kubo M."/>
            <person name="Kyozuka J."/>
            <person name="Lagercrantz U."/>
            <person name="Lin S.S."/>
            <person name="Lindquist E."/>
            <person name="Lipzen A.M."/>
            <person name="Lu C.W."/>
            <person name="De Luna E."/>
            <person name="Martienssen R.A."/>
            <person name="Minamino N."/>
            <person name="Mizutani M."/>
            <person name="Mizutani M."/>
            <person name="Mochizuki N."/>
            <person name="Monte I."/>
            <person name="Mosher R."/>
            <person name="Nagasaki H."/>
            <person name="Nakagami H."/>
            <person name="Naramoto S."/>
            <person name="Nishitani K."/>
            <person name="Ohtani M."/>
            <person name="Okamoto T."/>
            <person name="Okumura M."/>
            <person name="Phillips J."/>
            <person name="Pollak B."/>
            <person name="Reinders A."/>
            <person name="Rovekamp M."/>
            <person name="Sano R."/>
            <person name="Sawa S."/>
            <person name="Schmid M.W."/>
            <person name="Shirakawa M."/>
            <person name="Solano R."/>
            <person name="Spunde A."/>
            <person name="Suetsugu N."/>
            <person name="Sugano S."/>
            <person name="Sugiyama A."/>
            <person name="Sun R."/>
            <person name="Suzuki Y."/>
            <person name="Takenaka M."/>
            <person name="Takezawa D."/>
            <person name="Tomogane H."/>
            <person name="Tsuzuki M."/>
            <person name="Ueda T."/>
            <person name="Umeda M."/>
            <person name="Ward J.M."/>
            <person name="Watanabe Y."/>
            <person name="Yazaki K."/>
            <person name="Yokoyama R."/>
            <person name="Yoshitake Y."/>
            <person name="Yotsui I."/>
            <person name="Zachgo S."/>
            <person name="Schmutz J."/>
        </authorList>
    </citation>
    <scope>NUCLEOTIDE SEQUENCE [LARGE SCALE GENOMIC DNA]</scope>
    <source>
        <strain evidence="3">Tak-1</strain>
    </source>
</reference>
<dbReference type="Gramene" id="Mp7g04040.1">
    <property type="protein sequence ID" value="Mp7g04040.1.cds1"/>
    <property type="gene ID" value="Mp7g04040"/>
</dbReference>
<feature type="region of interest" description="Disordered" evidence="1">
    <location>
        <begin position="1"/>
        <end position="50"/>
    </location>
</feature>
<proteinExistence type="predicted"/>
<keyword evidence="3" id="KW-1185">Reference proteome</keyword>